<reference evidence="3 4" key="1">
    <citation type="submission" date="2019-07" db="EMBL/GenBank/DDBJ databases">
        <title>Diversity of Bacteria from Kongsfjorden, Arctic.</title>
        <authorList>
            <person name="Yu Y."/>
        </authorList>
    </citation>
    <scope>NUCLEOTIDE SEQUENCE [LARGE SCALE GENOMIC DNA]</scope>
    <source>
        <strain evidence="3 4">SM1923</strain>
    </source>
</reference>
<accession>A0A558HWS2</accession>
<keyword evidence="2" id="KW-0732">Signal</keyword>
<evidence type="ECO:0000256" key="1">
    <source>
        <dbReference type="SAM" id="MobiDB-lite"/>
    </source>
</evidence>
<dbReference type="OrthoDB" id="6186795at2"/>
<dbReference type="STRING" id="553385.GCA_000591415_01531"/>
<keyword evidence="4" id="KW-1185">Reference proteome</keyword>
<feature type="signal peptide" evidence="2">
    <location>
        <begin position="1"/>
        <end position="23"/>
    </location>
</feature>
<sequence length="109" mass="11135">MKTLNTFIAAAALSIAASGVASADSVADLQVRDALSEQAIQGQAQPASTQQIVVESGKSVAASRVEQSLSADMVKGEHMNTVSTSQALANDKGKSVAATRFEDALNDNA</sequence>
<dbReference type="RefSeq" id="WP_144726223.1">
    <property type="nucleotide sequence ID" value="NZ_CAWOWR010000001.1"/>
</dbReference>
<dbReference type="Proteomes" id="UP000319941">
    <property type="component" value="Unassembled WGS sequence"/>
</dbReference>
<evidence type="ECO:0008006" key="5">
    <source>
        <dbReference type="Google" id="ProtNLM"/>
    </source>
</evidence>
<gene>
    <name evidence="3" type="ORF">FQP86_00320</name>
</gene>
<evidence type="ECO:0000313" key="3">
    <source>
        <dbReference type="EMBL" id="TVU73565.1"/>
    </source>
</evidence>
<feature type="chain" id="PRO_5021797635" description="DUF4148 domain-containing protein" evidence="2">
    <location>
        <begin position="24"/>
        <end position="109"/>
    </location>
</feature>
<comment type="caution">
    <text evidence="3">The sequence shown here is derived from an EMBL/GenBank/DDBJ whole genome shotgun (WGS) entry which is preliminary data.</text>
</comment>
<dbReference type="AlphaFoldDB" id="A0A558HWS2"/>
<dbReference type="EMBL" id="VNFH01000001">
    <property type="protein sequence ID" value="TVU73565.1"/>
    <property type="molecule type" value="Genomic_DNA"/>
</dbReference>
<evidence type="ECO:0000313" key="4">
    <source>
        <dbReference type="Proteomes" id="UP000319941"/>
    </source>
</evidence>
<organism evidence="3 4">
    <name type="scientific">Cobetia crustatorum</name>
    <dbReference type="NCBI Taxonomy" id="553385"/>
    <lineage>
        <taxon>Bacteria</taxon>
        <taxon>Pseudomonadati</taxon>
        <taxon>Pseudomonadota</taxon>
        <taxon>Gammaproteobacteria</taxon>
        <taxon>Oceanospirillales</taxon>
        <taxon>Halomonadaceae</taxon>
        <taxon>Cobetia</taxon>
    </lineage>
</organism>
<feature type="region of interest" description="Disordered" evidence="1">
    <location>
        <begin position="71"/>
        <end position="95"/>
    </location>
</feature>
<proteinExistence type="predicted"/>
<protein>
    <recommendedName>
        <fullName evidence="5">DUF4148 domain-containing protein</fullName>
    </recommendedName>
</protein>
<name>A0A558HWS2_9GAMM</name>
<evidence type="ECO:0000256" key="2">
    <source>
        <dbReference type="SAM" id="SignalP"/>
    </source>
</evidence>